<feature type="compositionally biased region" description="Basic and acidic residues" evidence="1">
    <location>
        <begin position="131"/>
        <end position="155"/>
    </location>
</feature>
<dbReference type="InterPro" id="IPR046497">
    <property type="entry name" value="DUF6590"/>
</dbReference>
<evidence type="ECO:0000313" key="4">
    <source>
        <dbReference type="Proteomes" id="UP001275084"/>
    </source>
</evidence>
<evidence type="ECO:0000259" key="2">
    <source>
        <dbReference type="Pfam" id="PF20233"/>
    </source>
</evidence>
<dbReference type="PANTHER" id="PTHR35391">
    <property type="entry name" value="C2H2-TYPE DOMAIN-CONTAINING PROTEIN-RELATED"/>
    <property type="match status" value="1"/>
</dbReference>
<sequence length="161" mass="18929">MGVQFYVGFRRFIVVANDEGNCTCVPILTYERRGCTKKGVKPQKHGIVYSEGARPSPMRNEPSMGFPPVRLRNDDLTERLAKESRVNYAKLVTIEHNVKVFFIGSIVDFDIVNEAVDKCWYLKTRQTGDSSRNRPREHRAEYRDSRERDPREHRRDLNRRR</sequence>
<reference evidence="3" key="2">
    <citation type="submission" date="2023-06" db="EMBL/GenBank/DDBJ databases">
        <authorList>
            <consortium name="Lawrence Berkeley National Laboratory"/>
            <person name="Haridas S."/>
            <person name="Hensen N."/>
            <person name="Bonometti L."/>
            <person name="Westerberg I."/>
            <person name="Brannstrom I.O."/>
            <person name="Guillou S."/>
            <person name="Cros-Aarteil S."/>
            <person name="Calhoun S."/>
            <person name="Kuo A."/>
            <person name="Mondo S."/>
            <person name="Pangilinan J."/>
            <person name="Riley R."/>
            <person name="Labutti K."/>
            <person name="Andreopoulos B."/>
            <person name="Lipzen A."/>
            <person name="Chen C."/>
            <person name="Yanf M."/>
            <person name="Daum C."/>
            <person name="Ng V."/>
            <person name="Clum A."/>
            <person name="Steindorff A."/>
            <person name="Ohm R."/>
            <person name="Martin F."/>
            <person name="Silar P."/>
            <person name="Natvig D."/>
            <person name="Lalanne C."/>
            <person name="Gautier V."/>
            <person name="Ament-Velasquez S.L."/>
            <person name="Kruys A."/>
            <person name="Hutchinson M.I."/>
            <person name="Powell A.J."/>
            <person name="Barry K."/>
            <person name="Miller A.N."/>
            <person name="Grigoriev I.V."/>
            <person name="Debuchy R."/>
            <person name="Gladieux P."/>
            <person name="Thoren M.H."/>
            <person name="Johannesson H."/>
        </authorList>
    </citation>
    <scope>NUCLEOTIDE SEQUENCE</scope>
    <source>
        <strain evidence="3">CBS 955.72</strain>
    </source>
</reference>
<proteinExistence type="predicted"/>
<protein>
    <recommendedName>
        <fullName evidence="2">DUF6590 domain-containing protein</fullName>
    </recommendedName>
</protein>
<evidence type="ECO:0000256" key="1">
    <source>
        <dbReference type="SAM" id="MobiDB-lite"/>
    </source>
</evidence>
<dbReference type="AlphaFoldDB" id="A0AAJ0HQ72"/>
<dbReference type="EMBL" id="JAUIQD010000002">
    <property type="protein sequence ID" value="KAK3359358.1"/>
    <property type="molecule type" value="Genomic_DNA"/>
</dbReference>
<feature type="region of interest" description="Disordered" evidence="1">
    <location>
        <begin position="49"/>
        <end position="68"/>
    </location>
</feature>
<dbReference type="PANTHER" id="PTHR35391:SF5">
    <property type="entry name" value="DUF6590 DOMAIN-CONTAINING PROTEIN"/>
    <property type="match status" value="1"/>
</dbReference>
<feature type="domain" description="DUF6590" evidence="2">
    <location>
        <begin position="4"/>
        <end position="107"/>
    </location>
</feature>
<dbReference type="Proteomes" id="UP001275084">
    <property type="component" value="Unassembled WGS sequence"/>
</dbReference>
<keyword evidence="4" id="KW-1185">Reference proteome</keyword>
<accession>A0AAJ0HQ72</accession>
<feature type="region of interest" description="Disordered" evidence="1">
    <location>
        <begin position="126"/>
        <end position="161"/>
    </location>
</feature>
<organism evidence="3 4">
    <name type="scientific">Lasiosphaeria hispida</name>
    <dbReference type="NCBI Taxonomy" id="260671"/>
    <lineage>
        <taxon>Eukaryota</taxon>
        <taxon>Fungi</taxon>
        <taxon>Dikarya</taxon>
        <taxon>Ascomycota</taxon>
        <taxon>Pezizomycotina</taxon>
        <taxon>Sordariomycetes</taxon>
        <taxon>Sordariomycetidae</taxon>
        <taxon>Sordariales</taxon>
        <taxon>Lasiosphaeriaceae</taxon>
        <taxon>Lasiosphaeria</taxon>
    </lineage>
</organism>
<evidence type="ECO:0000313" key="3">
    <source>
        <dbReference type="EMBL" id="KAK3359358.1"/>
    </source>
</evidence>
<gene>
    <name evidence="3" type="ORF">B0T25DRAFT_95783</name>
</gene>
<dbReference type="Pfam" id="PF20233">
    <property type="entry name" value="DUF6590"/>
    <property type="match status" value="1"/>
</dbReference>
<reference evidence="3" key="1">
    <citation type="journal article" date="2023" name="Mol. Phylogenet. Evol.">
        <title>Genome-scale phylogeny and comparative genomics of the fungal order Sordariales.</title>
        <authorList>
            <person name="Hensen N."/>
            <person name="Bonometti L."/>
            <person name="Westerberg I."/>
            <person name="Brannstrom I.O."/>
            <person name="Guillou S."/>
            <person name="Cros-Aarteil S."/>
            <person name="Calhoun S."/>
            <person name="Haridas S."/>
            <person name="Kuo A."/>
            <person name="Mondo S."/>
            <person name="Pangilinan J."/>
            <person name="Riley R."/>
            <person name="LaButti K."/>
            <person name="Andreopoulos B."/>
            <person name="Lipzen A."/>
            <person name="Chen C."/>
            <person name="Yan M."/>
            <person name="Daum C."/>
            <person name="Ng V."/>
            <person name="Clum A."/>
            <person name="Steindorff A."/>
            <person name="Ohm R.A."/>
            <person name="Martin F."/>
            <person name="Silar P."/>
            <person name="Natvig D.O."/>
            <person name="Lalanne C."/>
            <person name="Gautier V."/>
            <person name="Ament-Velasquez S.L."/>
            <person name="Kruys A."/>
            <person name="Hutchinson M.I."/>
            <person name="Powell A.J."/>
            <person name="Barry K."/>
            <person name="Miller A.N."/>
            <person name="Grigoriev I.V."/>
            <person name="Debuchy R."/>
            <person name="Gladieux P."/>
            <person name="Hiltunen Thoren M."/>
            <person name="Johannesson H."/>
        </authorList>
    </citation>
    <scope>NUCLEOTIDE SEQUENCE</scope>
    <source>
        <strain evidence="3">CBS 955.72</strain>
    </source>
</reference>
<name>A0AAJ0HQ72_9PEZI</name>
<comment type="caution">
    <text evidence="3">The sequence shown here is derived from an EMBL/GenBank/DDBJ whole genome shotgun (WGS) entry which is preliminary data.</text>
</comment>